<dbReference type="Gene3D" id="2.60.40.1090">
    <property type="entry name" value="Fimbrial-type adhesion domain"/>
    <property type="match status" value="1"/>
</dbReference>
<dbReference type="GO" id="GO:0009289">
    <property type="term" value="C:pilus"/>
    <property type="evidence" value="ECO:0007669"/>
    <property type="project" value="InterPro"/>
</dbReference>
<feature type="signal peptide" evidence="1">
    <location>
        <begin position="1"/>
        <end position="23"/>
    </location>
</feature>
<keyword evidence="1" id="KW-0732">Signal</keyword>
<proteinExistence type="predicted"/>
<dbReference type="RefSeq" id="WP_106929631.1">
    <property type="nucleotide sequence ID" value="NZ_CABMMU010000019.1"/>
</dbReference>
<dbReference type="AlphaFoldDB" id="A0A2T2XXR6"/>
<dbReference type="InterPro" id="IPR008966">
    <property type="entry name" value="Adhesion_dom_sf"/>
</dbReference>
<dbReference type="EMBL" id="PYHO01000019">
    <property type="protein sequence ID" value="PSR45099.1"/>
    <property type="molecule type" value="Genomic_DNA"/>
</dbReference>
<dbReference type="InterPro" id="IPR036937">
    <property type="entry name" value="Adhesion_dom_fimbrial_sf"/>
</dbReference>
<feature type="chain" id="PRO_5015643984" evidence="1">
    <location>
        <begin position="24"/>
        <end position="357"/>
    </location>
</feature>
<evidence type="ECO:0000313" key="3">
    <source>
        <dbReference type="Proteomes" id="UP000240892"/>
    </source>
</evidence>
<accession>A0A2T2XXR6</accession>
<gene>
    <name evidence="2" type="ORF">C8256_19485</name>
</gene>
<name>A0A2T2XXR6_9ENTR</name>
<sequence>MIRRLASLLFLMLLLAPFENAWAVHCYLGASGGPTDKYQTLEEFAVPNNAQVGDKIWESGDIKVPVYCDNGDREESGKRVGENVFAWVNPYSSVDDPHYQLGVTYAGVDYDATQGAVGIDTNTCIDNAYYQKFTADQIRASGWEDRLCSKNADDPHYSRTFMARMRLYVKIKTMPPHGYQSTLGDFTLVQFDGANGWNQSPDAYNLKYHVNGLENIRVLDCNVNFNIEPANQVIDFGTFTPYDIDSGTMNRTFSITTTKTQDGMCNDGFKVSSSFYTTETLVDEDTALLIGNGLRLQIRNSADDTLNTFNQYAEYADFTGSLLTVTQDYQAELSKVAGEEVKVGHFESVVIFKINYN</sequence>
<comment type="caution">
    <text evidence="2">The sequence shown here is derived from an EMBL/GenBank/DDBJ whole genome shotgun (WGS) entry which is preliminary data.</text>
</comment>
<evidence type="ECO:0000313" key="2">
    <source>
        <dbReference type="EMBL" id="PSR45099.1"/>
    </source>
</evidence>
<keyword evidence="3" id="KW-1185">Reference proteome</keyword>
<dbReference type="Proteomes" id="UP000240892">
    <property type="component" value="Unassembled WGS sequence"/>
</dbReference>
<dbReference type="GO" id="GO:0007155">
    <property type="term" value="P:cell adhesion"/>
    <property type="evidence" value="ECO:0007669"/>
    <property type="project" value="InterPro"/>
</dbReference>
<organism evidence="2 3">
    <name type="scientific">Kluyvera genomosp. 2</name>
    <dbReference type="NCBI Taxonomy" id="2774054"/>
    <lineage>
        <taxon>Bacteria</taxon>
        <taxon>Pseudomonadati</taxon>
        <taxon>Pseudomonadota</taxon>
        <taxon>Gammaproteobacteria</taxon>
        <taxon>Enterobacterales</taxon>
        <taxon>Enterobacteriaceae</taxon>
        <taxon>Kluyvera</taxon>
    </lineage>
</organism>
<protein>
    <submittedName>
        <fullName evidence="2">Uncharacterized protein</fullName>
    </submittedName>
</protein>
<reference evidence="2 3" key="1">
    <citation type="submission" date="2018-03" db="EMBL/GenBank/DDBJ databases">
        <title>First report of an OXA-48+CTX-M-M-producing Kluyvera ascorbata clone recovered from patients admitted in a University Hospital in Madrid, Spain.</title>
        <authorList>
            <person name="Hernandez-Garcia M."/>
            <person name="Leon-Sampedro R."/>
            <person name="Perez-Viso B."/>
            <person name="Morosini M.I."/>
            <person name="Lopez-Fresnena N."/>
            <person name="Coque T.M."/>
            <person name="Bonten M."/>
            <person name="Malhotra-Kumar S."/>
            <person name="Ruiz-Garbajosa P."/>
            <person name="Canton R."/>
        </authorList>
    </citation>
    <scope>NUCLEOTIDE SEQUENCE [LARGE SCALE GENOMIC DNA]</scope>
    <source>
        <strain evidence="2 3">KA2</strain>
    </source>
</reference>
<dbReference type="SUPFAM" id="SSF49401">
    <property type="entry name" value="Bacterial adhesins"/>
    <property type="match status" value="1"/>
</dbReference>
<evidence type="ECO:0000256" key="1">
    <source>
        <dbReference type="SAM" id="SignalP"/>
    </source>
</evidence>